<evidence type="ECO:0000313" key="2">
    <source>
        <dbReference type="Proteomes" id="UP000031637"/>
    </source>
</evidence>
<name>W0SH22_9PROT</name>
<dbReference type="KEGG" id="shd:SUTH_01213"/>
<dbReference type="SUPFAM" id="SSF54637">
    <property type="entry name" value="Thioesterase/thiol ester dehydrase-isomerase"/>
    <property type="match status" value="1"/>
</dbReference>
<protein>
    <submittedName>
        <fullName evidence="1">Thiesterase</fullName>
    </submittedName>
</protein>
<dbReference type="HOGENOM" id="CLU_101141_5_2_4"/>
<dbReference type="Gene3D" id="3.10.129.10">
    <property type="entry name" value="Hotdog Thioesterase"/>
    <property type="match status" value="1"/>
</dbReference>
<sequence length="152" mass="17308">MNKAAATQEAATPAAHRHIQHYRIAFSDCDPAQIVFFANYFKWFDTASREFFTACGIPSWRDTERERGIIGTPLLDAQAKFLSSATYGEDIEIETFVERWSNRSFVMHHVARRGDTVLVEGREVRIFAIRDPDDAKRIKAIPIPEDIKAACC</sequence>
<dbReference type="RefSeq" id="WP_084207276.1">
    <property type="nucleotide sequence ID" value="NZ_AP012547.1"/>
</dbReference>
<evidence type="ECO:0000313" key="1">
    <source>
        <dbReference type="EMBL" id="BAO29013.1"/>
    </source>
</evidence>
<dbReference type="EMBL" id="AP012547">
    <property type="protein sequence ID" value="BAO29013.1"/>
    <property type="molecule type" value="Genomic_DNA"/>
</dbReference>
<dbReference type="CDD" id="cd00586">
    <property type="entry name" value="4HBT"/>
    <property type="match status" value="1"/>
</dbReference>
<dbReference type="OrthoDB" id="21822at2"/>
<dbReference type="Proteomes" id="UP000031637">
    <property type="component" value="Chromosome"/>
</dbReference>
<dbReference type="Pfam" id="PF13279">
    <property type="entry name" value="4HBT_2"/>
    <property type="match status" value="1"/>
</dbReference>
<organism evidence="1 2">
    <name type="scientific">Sulfuritalea hydrogenivorans sk43H</name>
    <dbReference type="NCBI Taxonomy" id="1223802"/>
    <lineage>
        <taxon>Bacteria</taxon>
        <taxon>Pseudomonadati</taxon>
        <taxon>Pseudomonadota</taxon>
        <taxon>Betaproteobacteria</taxon>
        <taxon>Nitrosomonadales</taxon>
        <taxon>Sterolibacteriaceae</taxon>
        <taxon>Sulfuritalea</taxon>
    </lineage>
</organism>
<gene>
    <name evidence="1" type="primary">fcbC1</name>
    <name evidence="1" type="ORF">SUTH_01213</name>
</gene>
<dbReference type="STRING" id="1223802.SUTH_01213"/>
<keyword evidence="2" id="KW-1185">Reference proteome</keyword>
<reference evidence="1 2" key="1">
    <citation type="journal article" date="2014" name="Syst. Appl. Microbiol.">
        <title>Complete genomes of freshwater sulfur oxidizers Sulfuricella denitrificans skB26 and Sulfuritalea hydrogenivorans sk43H: genetic insights into the sulfur oxidation pathway of betaproteobacteria.</title>
        <authorList>
            <person name="Watanabe T."/>
            <person name="Kojima H."/>
            <person name="Fukui M."/>
        </authorList>
    </citation>
    <scope>NUCLEOTIDE SEQUENCE [LARGE SCALE GENOMIC DNA]</scope>
    <source>
        <strain evidence="1">DSM22779</strain>
    </source>
</reference>
<dbReference type="InterPro" id="IPR029069">
    <property type="entry name" value="HotDog_dom_sf"/>
</dbReference>
<proteinExistence type="predicted"/>
<dbReference type="AlphaFoldDB" id="W0SH22"/>
<accession>W0SH22</accession>